<evidence type="ECO:0000313" key="4">
    <source>
        <dbReference type="EMBL" id="KRY84651.1"/>
    </source>
</evidence>
<dbReference type="EMBL" id="JYDT01000122">
    <property type="protein sequence ID" value="KRY84131.1"/>
    <property type="molecule type" value="Genomic_DNA"/>
</dbReference>
<proteinExistence type="predicted"/>
<gene>
    <name evidence="2" type="ORF">T4D_11673</name>
    <name evidence="1" type="ORF">T4D_14323</name>
    <name evidence="3" type="ORF">T4D_2234</name>
    <name evidence="4" type="ORF">T4D_3452</name>
</gene>
<dbReference type="Proteomes" id="UP000054995">
    <property type="component" value="Unassembled WGS sequence"/>
</dbReference>
<keyword evidence="5" id="KW-1185">Reference proteome</keyword>
<comment type="caution">
    <text evidence="4">The sequence shown here is derived from an EMBL/GenBank/DDBJ whole genome shotgun (WGS) entry which is preliminary data.</text>
</comment>
<reference evidence="4 5" key="1">
    <citation type="submission" date="2015-01" db="EMBL/GenBank/DDBJ databases">
        <title>Evolution of Trichinella species and genotypes.</title>
        <authorList>
            <person name="Korhonen P.K."/>
            <person name="Edoardo P."/>
            <person name="Giuseppe L.R."/>
            <person name="Gasser R.B."/>
        </authorList>
    </citation>
    <scope>NUCLEOTIDE SEQUENCE [LARGE SCALE GENOMIC DNA]</scope>
    <source>
        <strain evidence="4">ISS470</strain>
    </source>
</reference>
<evidence type="ECO:0000313" key="1">
    <source>
        <dbReference type="EMBL" id="KRY80988.1"/>
    </source>
</evidence>
<name>A0A0V1FF08_TRIPS</name>
<evidence type="ECO:0000313" key="2">
    <source>
        <dbReference type="EMBL" id="KRY83111.1"/>
    </source>
</evidence>
<organism evidence="4 5">
    <name type="scientific">Trichinella pseudospiralis</name>
    <name type="common">Parasitic roundworm</name>
    <dbReference type="NCBI Taxonomy" id="6337"/>
    <lineage>
        <taxon>Eukaryota</taxon>
        <taxon>Metazoa</taxon>
        <taxon>Ecdysozoa</taxon>
        <taxon>Nematoda</taxon>
        <taxon>Enoplea</taxon>
        <taxon>Dorylaimia</taxon>
        <taxon>Trichinellida</taxon>
        <taxon>Trichinellidae</taxon>
        <taxon>Trichinella</taxon>
    </lineage>
</organism>
<dbReference type="EMBL" id="JYDT01000150">
    <property type="protein sequence ID" value="KRY83111.1"/>
    <property type="molecule type" value="Genomic_DNA"/>
</dbReference>
<evidence type="ECO:0000313" key="3">
    <source>
        <dbReference type="EMBL" id="KRY84131.1"/>
    </source>
</evidence>
<dbReference type="AlphaFoldDB" id="A0A0V1FF08"/>
<accession>A0A0V1FF08</accession>
<evidence type="ECO:0000313" key="5">
    <source>
        <dbReference type="Proteomes" id="UP000054995"/>
    </source>
</evidence>
<sequence>MYNSEVTYSASWLMEISCEPAYCNCNPSSICAQLDTGQLLLARDHPCSNCQYDGNVAFIFEVDS</sequence>
<protein>
    <submittedName>
        <fullName evidence="4">Uncharacterized protein</fullName>
    </submittedName>
</protein>
<dbReference type="EMBL" id="JYDT01000280">
    <property type="protein sequence ID" value="KRY80988.1"/>
    <property type="molecule type" value="Genomic_DNA"/>
</dbReference>
<dbReference type="EMBL" id="JYDT01000109">
    <property type="protein sequence ID" value="KRY84651.1"/>
    <property type="molecule type" value="Genomic_DNA"/>
</dbReference>